<evidence type="ECO:0000256" key="2">
    <source>
        <dbReference type="ARBA" id="ARBA00008038"/>
    </source>
</evidence>
<evidence type="ECO:0000256" key="6">
    <source>
        <dbReference type="ARBA" id="ARBA00022779"/>
    </source>
</evidence>
<evidence type="ECO:0000256" key="9">
    <source>
        <dbReference type="SAM" id="Phobius"/>
    </source>
</evidence>
<dbReference type="RefSeq" id="WP_132874473.1">
    <property type="nucleotide sequence ID" value="NZ_JAJUHT010000008.1"/>
</dbReference>
<dbReference type="AlphaFoldDB" id="A0A4R1K5U0"/>
<feature type="transmembrane region" description="Helical" evidence="9">
    <location>
        <begin position="144"/>
        <end position="168"/>
    </location>
</feature>
<dbReference type="PANTHER" id="PTHR30433:SF2">
    <property type="entry name" value="MOTILITY PROTEIN A"/>
    <property type="match status" value="1"/>
</dbReference>
<evidence type="ECO:0000256" key="1">
    <source>
        <dbReference type="ARBA" id="ARBA00004651"/>
    </source>
</evidence>
<dbReference type="GO" id="GO:0005886">
    <property type="term" value="C:plasma membrane"/>
    <property type="evidence" value="ECO:0007669"/>
    <property type="project" value="UniProtKB-SubCell"/>
</dbReference>
<dbReference type="PANTHER" id="PTHR30433">
    <property type="entry name" value="CHEMOTAXIS PROTEIN MOTA"/>
    <property type="match status" value="1"/>
</dbReference>
<evidence type="ECO:0000256" key="5">
    <source>
        <dbReference type="ARBA" id="ARBA00022692"/>
    </source>
</evidence>
<keyword evidence="3" id="KW-0813">Transport</keyword>
<evidence type="ECO:0000256" key="3">
    <source>
        <dbReference type="ARBA" id="ARBA00022448"/>
    </source>
</evidence>
<protein>
    <submittedName>
        <fullName evidence="11">Chemotaxis protein MotA</fullName>
    </submittedName>
</protein>
<keyword evidence="5 9" id="KW-0812">Transmembrane</keyword>
<feature type="domain" description="MotA/TolQ/ExbB proton channel" evidence="10">
    <location>
        <begin position="100"/>
        <end position="218"/>
    </location>
</feature>
<keyword evidence="6" id="KW-0283">Flagellar rotation</keyword>
<dbReference type="Proteomes" id="UP000294614">
    <property type="component" value="Unassembled WGS sequence"/>
</dbReference>
<keyword evidence="4" id="KW-1003">Cell membrane</keyword>
<comment type="similarity">
    <text evidence="2">Belongs to the MotA family.</text>
</comment>
<dbReference type="InterPro" id="IPR000540">
    <property type="entry name" value="Flag_MotA_CS"/>
</dbReference>
<gene>
    <name evidence="11" type="ORF">C8D98_2500</name>
</gene>
<organism evidence="11 12">
    <name type="scientific">Seleniivibrio woodruffii</name>
    <dbReference type="NCBI Taxonomy" id="1078050"/>
    <lineage>
        <taxon>Bacteria</taxon>
        <taxon>Pseudomonadati</taxon>
        <taxon>Deferribacterota</taxon>
        <taxon>Deferribacteres</taxon>
        <taxon>Deferribacterales</taxon>
        <taxon>Geovibrionaceae</taxon>
        <taxon>Seleniivibrio</taxon>
    </lineage>
</organism>
<dbReference type="InterPro" id="IPR002898">
    <property type="entry name" value="MotA_ExbB_proton_chnl"/>
</dbReference>
<dbReference type="GO" id="GO:0006935">
    <property type="term" value="P:chemotaxis"/>
    <property type="evidence" value="ECO:0007669"/>
    <property type="project" value="InterPro"/>
</dbReference>
<dbReference type="Pfam" id="PF01618">
    <property type="entry name" value="MotA_ExbB"/>
    <property type="match status" value="1"/>
</dbReference>
<evidence type="ECO:0000313" key="11">
    <source>
        <dbReference type="EMBL" id="TCK59566.1"/>
    </source>
</evidence>
<comment type="caution">
    <text evidence="11">The sequence shown here is derived from an EMBL/GenBank/DDBJ whole genome shotgun (WGS) entry which is preliminary data.</text>
</comment>
<evidence type="ECO:0000256" key="7">
    <source>
        <dbReference type="ARBA" id="ARBA00022989"/>
    </source>
</evidence>
<evidence type="ECO:0000256" key="4">
    <source>
        <dbReference type="ARBA" id="ARBA00022475"/>
    </source>
</evidence>
<reference evidence="11 12" key="1">
    <citation type="submission" date="2019-03" db="EMBL/GenBank/DDBJ databases">
        <title>Genomic Encyclopedia of Type Strains, Phase IV (KMG-IV): sequencing the most valuable type-strain genomes for metagenomic binning, comparative biology and taxonomic classification.</title>
        <authorList>
            <person name="Goeker M."/>
        </authorList>
    </citation>
    <scope>NUCLEOTIDE SEQUENCE [LARGE SCALE GENOMIC DNA]</scope>
    <source>
        <strain evidence="11 12">DSM 24984</strain>
    </source>
</reference>
<dbReference type="OrthoDB" id="9806929at2"/>
<keyword evidence="12" id="KW-1185">Reference proteome</keyword>
<feature type="transmembrane region" description="Helical" evidence="9">
    <location>
        <begin position="7"/>
        <end position="30"/>
    </location>
</feature>
<keyword evidence="8 9" id="KW-0472">Membrane</keyword>
<keyword evidence="7 9" id="KW-1133">Transmembrane helix</keyword>
<dbReference type="InterPro" id="IPR047055">
    <property type="entry name" value="MotA-like"/>
</dbReference>
<comment type="subcellular location">
    <subcellularLocation>
        <location evidence="1">Cell membrane</location>
        <topology evidence="1">Multi-pass membrane protein</topology>
    </subcellularLocation>
</comment>
<evidence type="ECO:0000259" key="10">
    <source>
        <dbReference type="Pfam" id="PF01618"/>
    </source>
</evidence>
<dbReference type="EMBL" id="SMGG01000006">
    <property type="protein sequence ID" value="TCK59566.1"/>
    <property type="molecule type" value="Genomic_DNA"/>
</dbReference>
<dbReference type="GO" id="GO:0071978">
    <property type="term" value="P:bacterial-type flagellum-dependent swarming motility"/>
    <property type="evidence" value="ECO:0007669"/>
    <property type="project" value="InterPro"/>
</dbReference>
<feature type="transmembrane region" description="Helical" evidence="9">
    <location>
        <begin position="180"/>
        <end position="199"/>
    </location>
</feature>
<accession>A0A4R1K5U0</accession>
<sequence length="254" mass="27123">MDIATIVGMILGYALVIAALLMGPGIAPYIDIPSVLIVIGGCAGIIMMCVPMGTFLNFGKVTMKTVKYPLEDSSKLIALLVEFAVKARRDGILSLESAGDDVTDEFLKKGIRLAVDGTEPEVIKGILETELNYMGERHKSGATLMGFLVDYGPAMGMIGTLIGLVAMLQTMDDPSSIGPAMAVALLTTFYGAMIANMFAGPLKAKLEGRSSQETLIREIMIAGIMAIQAGDNPRIVEQKLNAYLAPKQRKSQFD</sequence>
<evidence type="ECO:0000313" key="12">
    <source>
        <dbReference type="Proteomes" id="UP000294614"/>
    </source>
</evidence>
<dbReference type="PROSITE" id="PS01307">
    <property type="entry name" value="MOTA"/>
    <property type="match status" value="1"/>
</dbReference>
<name>A0A4R1K5U0_9BACT</name>
<proteinExistence type="inferred from homology"/>
<feature type="transmembrane region" description="Helical" evidence="9">
    <location>
        <begin position="36"/>
        <end position="58"/>
    </location>
</feature>
<evidence type="ECO:0000256" key="8">
    <source>
        <dbReference type="ARBA" id="ARBA00023136"/>
    </source>
</evidence>